<proteinExistence type="predicted"/>
<evidence type="ECO:0000313" key="2">
    <source>
        <dbReference type="EMBL" id="KAJ7025732.1"/>
    </source>
</evidence>
<protein>
    <submittedName>
        <fullName evidence="2">Uncharacterized protein</fullName>
    </submittedName>
</protein>
<gene>
    <name evidence="2" type="ORF">C8F04DRAFT_1299035</name>
</gene>
<accession>A0AAD6WUE4</accession>
<organism evidence="2 3">
    <name type="scientific">Mycena alexandri</name>
    <dbReference type="NCBI Taxonomy" id="1745969"/>
    <lineage>
        <taxon>Eukaryota</taxon>
        <taxon>Fungi</taxon>
        <taxon>Dikarya</taxon>
        <taxon>Basidiomycota</taxon>
        <taxon>Agaricomycotina</taxon>
        <taxon>Agaricomycetes</taxon>
        <taxon>Agaricomycetidae</taxon>
        <taxon>Agaricales</taxon>
        <taxon>Marasmiineae</taxon>
        <taxon>Mycenaceae</taxon>
        <taxon>Mycena</taxon>
    </lineage>
</organism>
<feature type="non-terminal residue" evidence="2">
    <location>
        <position position="1"/>
    </location>
</feature>
<dbReference type="AlphaFoldDB" id="A0AAD6WUE4"/>
<comment type="caution">
    <text evidence="2">The sequence shown here is derived from an EMBL/GenBank/DDBJ whole genome shotgun (WGS) entry which is preliminary data.</text>
</comment>
<feature type="region of interest" description="Disordered" evidence="1">
    <location>
        <begin position="48"/>
        <end position="102"/>
    </location>
</feature>
<dbReference type="EMBL" id="JARJCM010000149">
    <property type="protein sequence ID" value="KAJ7025732.1"/>
    <property type="molecule type" value="Genomic_DNA"/>
</dbReference>
<evidence type="ECO:0000256" key="1">
    <source>
        <dbReference type="SAM" id="MobiDB-lite"/>
    </source>
</evidence>
<evidence type="ECO:0000313" key="3">
    <source>
        <dbReference type="Proteomes" id="UP001218188"/>
    </source>
</evidence>
<keyword evidence="3" id="KW-1185">Reference proteome</keyword>
<sequence length="184" mass="20401">AVFFSPHLAQILTVCSRGPQVDIFWLHFSAARKSKRVSSAKSKSHIASLAAMDDRDSDDESEFPVAILPPEEDEDQDSSDDDDQVNFEAENGDQDEEEEIGGGQHCARTVPMLVPSPLVPGPKLDINSFCQNYNLDPKIAARFLQHKYRTTDSFWYIEVKELKELGFVAGEIAELSAAIAAWAT</sequence>
<feature type="compositionally biased region" description="Acidic residues" evidence="1">
    <location>
        <begin position="70"/>
        <end position="100"/>
    </location>
</feature>
<dbReference type="Proteomes" id="UP001218188">
    <property type="component" value="Unassembled WGS sequence"/>
</dbReference>
<name>A0AAD6WUE4_9AGAR</name>
<reference evidence="2" key="1">
    <citation type="submission" date="2023-03" db="EMBL/GenBank/DDBJ databases">
        <title>Massive genome expansion in bonnet fungi (Mycena s.s.) driven by repeated elements and novel gene families across ecological guilds.</title>
        <authorList>
            <consortium name="Lawrence Berkeley National Laboratory"/>
            <person name="Harder C.B."/>
            <person name="Miyauchi S."/>
            <person name="Viragh M."/>
            <person name="Kuo A."/>
            <person name="Thoen E."/>
            <person name="Andreopoulos B."/>
            <person name="Lu D."/>
            <person name="Skrede I."/>
            <person name="Drula E."/>
            <person name="Henrissat B."/>
            <person name="Morin E."/>
            <person name="Kohler A."/>
            <person name="Barry K."/>
            <person name="LaButti K."/>
            <person name="Morin E."/>
            <person name="Salamov A."/>
            <person name="Lipzen A."/>
            <person name="Mereny Z."/>
            <person name="Hegedus B."/>
            <person name="Baldrian P."/>
            <person name="Stursova M."/>
            <person name="Weitz H."/>
            <person name="Taylor A."/>
            <person name="Grigoriev I.V."/>
            <person name="Nagy L.G."/>
            <person name="Martin F."/>
            <person name="Kauserud H."/>
        </authorList>
    </citation>
    <scope>NUCLEOTIDE SEQUENCE</scope>
    <source>
        <strain evidence="2">CBHHK200</strain>
    </source>
</reference>